<evidence type="ECO:0000313" key="2">
    <source>
        <dbReference type="EMBL" id="MBD0221556.1"/>
    </source>
</evidence>
<proteinExistence type="predicted"/>
<reference evidence="5 8" key="1">
    <citation type="submission" date="2017-04" db="EMBL/GenBank/DDBJ databases">
        <title>Comparison of Acinetobacter baumannii whole genome sequences from two major hospitals in Kuwait.</title>
        <authorList>
            <person name="Nasser K."/>
            <person name="Habibi N."/>
            <person name="Khan M.W."/>
            <person name="Purohit P."/>
            <person name="Al-Obaid I."/>
            <person name="Dhar R."/>
            <person name="Al-Fouzan W."/>
            <person name="Mustafa A.S."/>
        </authorList>
    </citation>
    <scope>NUCLEOTIDE SEQUENCE [LARGE SCALE GENOMIC DNA]</scope>
    <source>
        <strain evidence="5 8">KUFAR57</strain>
    </source>
</reference>
<evidence type="ECO:0000313" key="9">
    <source>
        <dbReference type="Proteomes" id="UP000664966"/>
    </source>
</evidence>
<dbReference type="EMBL" id="VMAF01000081">
    <property type="protein sequence ID" value="MDR8433135.1"/>
    <property type="molecule type" value="Genomic_DNA"/>
</dbReference>
<dbReference type="Pfam" id="PF20258">
    <property type="entry name" value="tRNA_Me_trans_C"/>
    <property type="match status" value="1"/>
</dbReference>
<dbReference type="AlphaFoldDB" id="A0A237TTX3"/>
<reference evidence="6" key="5">
    <citation type="submission" date="2021-03" db="EMBL/GenBank/DDBJ databases">
        <title>Complete genome sequencing of Acinetobacter baumannii.</title>
        <authorList>
            <person name="Yadav B."/>
            <person name="Makwana N."/>
            <person name="Kharat A.S."/>
            <person name="Veeraraghavan B."/>
            <person name="Vijayakumar S."/>
            <person name="Priya M."/>
        </authorList>
    </citation>
    <scope>NUCLEOTIDE SEQUENCE</scope>
    <source>
        <strain evidence="6">KSK6</strain>
        <plasmid evidence="6">p1KSK6</plasmid>
    </source>
</reference>
<dbReference type="EMBL" id="NGKM01000024">
    <property type="protein sequence ID" value="OWK65309.1"/>
    <property type="molecule type" value="Genomic_DNA"/>
</dbReference>
<name>A0A237TTX3_ACIBA</name>
<dbReference type="EMBL" id="NEPB01000043">
    <property type="protein sequence ID" value="PRN32149.1"/>
    <property type="molecule type" value="Genomic_DNA"/>
</dbReference>
<geneLocation type="plasmid" evidence="6 9">
    <name>p1KSK6</name>
</geneLocation>
<evidence type="ECO:0000313" key="5">
    <source>
        <dbReference type="EMBL" id="PRN32149.1"/>
    </source>
</evidence>
<dbReference type="InterPro" id="IPR046885">
    <property type="entry name" value="MnmA-like_C"/>
</dbReference>
<evidence type="ECO:0000313" key="4">
    <source>
        <dbReference type="EMBL" id="OWK65309.1"/>
    </source>
</evidence>
<dbReference type="Proteomes" id="UP000664966">
    <property type="component" value="Plasmid p1KSK6"/>
</dbReference>
<dbReference type="EMBL" id="CP072271">
    <property type="protein sequence ID" value="QTK45671.1"/>
    <property type="molecule type" value="Genomic_DNA"/>
</dbReference>
<dbReference type="GeneID" id="39663911"/>
<reference evidence="3" key="3">
    <citation type="submission" date="2019-07" db="EMBL/GenBank/DDBJ databases">
        <title>Biological characteristics of mucoid Acinetobacter baumannii from a general hospital in China.</title>
        <authorList>
            <person name="Hua X."/>
            <person name="Yu Y."/>
        </authorList>
    </citation>
    <scope>NUCLEOTIDE SEQUENCE</scope>
    <source>
        <strain evidence="3">N8</strain>
    </source>
</reference>
<evidence type="ECO:0000313" key="7">
    <source>
        <dbReference type="Proteomes" id="UP000197394"/>
    </source>
</evidence>
<organism evidence="4 7">
    <name type="scientific">Acinetobacter baumannii</name>
    <dbReference type="NCBI Taxonomy" id="470"/>
    <lineage>
        <taxon>Bacteria</taxon>
        <taxon>Pseudomonadati</taxon>
        <taxon>Pseudomonadota</taxon>
        <taxon>Gammaproteobacteria</taxon>
        <taxon>Moraxellales</taxon>
        <taxon>Moraxellaceae</taxon>
        <taxon>Acinetobacter</taxon>
        <taxon>Acinetobacter calcoaceticus/baumannii complex</taxon>
    </lineage>
</organism>
<reference evidence="4 7" key="2">
    <citation type="submission" date="2017-05" db="EMBL/GenBank/DDBJ databases">
        <title>Draft genome sequence of MDR A. baumannii AB360.</title>
        <authorList>
            <person name="Wareham D.W."/>
            <person name="Bean D.C."/>
        </authorList>
    </citation>
    <scope>NUCLEOTIDE SEQUENCE [LARGE SCALE GENOMIC DNA]</scope>
    <source>
        <strain evidence="4 7">AB360</strain>
    </source>
</reference>
<accession>A0A237TTX3</accession>
<gene>
    <name evidence="5" type="ORF">B9W25_15315</name>
    <name evidence="4" type="ORF">CBE85_17560</name>
    <name evidence="3" type="ORF">FPK63_19000</name>
    <name evidence="2" type="ORF">IAG11_16850</name>
    <name evidence="6" type="ORF">J6E47_19570</name>
</gene>
<dbReference type="Proteomes" id="UP000197394">
    <property type="component" value="Unassembled WGS sequence"/>
</dbReference>
<dbReference type="RefSeq" id="WP_077252464.1">
    <property type="nucleotide sequence ID" value="NZ_BJKF01000058.1"/>
</dbReference>
<evidence type="ECO:0000313" key="6">
    <source>
        <dbReference type="EMBL" id="QTK45671.1"/>
    </source>
</evidence>
<dbReference type="Gene3D" id="2.40.30.10">
    <property type="entry name" value="Translation factors"/>
    <property type="match status" value="1"/>
</dbReference>
<evidence type="ECO:0000313" key="8">
    <source>
        <dbReference type="Proteomes" id="UP000237823"/>
    </source>
</evidence>
<evidence type="ECO:0000259" key="1">
    <source>
        <dbReference type="Pfam" id="PF20258"/>
    </source>
</evidence>
<dbReference type="Proteomes" id="UP000634608">
    <property type="component" value="Unassembled WGS sequence"/>
</dbReference>
<feature type="domain" description="tRNA-specific 2-thiouridylase MnmA-like C-terminal" evidence="1">
    <location>
        <begin position="19"/>
        <end position="89"/>
    </location>
</feature>
<reference evidence="2" key="4">
    <citation type="submission" date="2020-08" db="EMBL/GenBank/DDBJ databases">
        <title>Diversity of carbapenem-resistant Acinetobacter baumannii and bacteriophage-mediated spread of the Oxa23 carbapenemase.</title>
        <authorList>
            <person name="Abouelfetouh A."/>
            <person name="Mattock J."/>
            <person name="Turner D."/>
            <person name="Li E."/>
            <person name="Evans B.A."/>
        </authorList>
    </citation>
    <scope>NUCLEOTIDE SEQUENCE</scope>
    <source>
        <strain evidence="2">A86</strain>
    </source>
</reference>
<sequence>MLYVVQGKDNPKLWKNIVSVSELHLINETSLLNNNYTASIRYRSQDTPVKVTQNENGYIFEFSAPQWAPAVGQSLVLFQENECLGGGVISEIH</sequence>
<dbReference type="Proteomes" id="UP000237823">
    <property type="component" value="Unassembled WGS sequence"/>
</dbReference>
<dbReference type="EMBL" id="JACSVK010000058">
    <property type="protein sequence ID" value="MBD0221556.1"/>
    <property type="molecule type" value="Genomic_DNA"/>
</dbReference>
<keyword evidence="6" id="KW-0614">Plasmid</keyword>
<protein>
    <recommendedName>
        <fullName evidence="1">tRNA-specific 2-thiouridylase MnmA-like C-terminal domain-containing protein</fullName>
    </recommendedName>
</protein>
<evidence type="ECO:0000313" key="3">
    <source>
        <dbReference type="EMBL" id="MDR8433135.1"/>
    </source>
</evidence>